<feature type="domain" description="C2" evidence="5">
    <location>
        <begin position="1037"/>
        <end position="1169"/>
    </location>
</feature>
<feature type="coiled-coil region" evidence="3">
    <location>
        <begin position="755"/>
        <end position="782"/>
    </location>
</feature>
<feature type="compositionally biased region" description="Polar residues" evidence="4">
    <location>
        <begin position="474"/>
        <end position="484"/>
    </location>
</feature>
<keyword evidence="1" id="KW-0433">Leucine-rich repeat</keyword>
<dbReference type="PANTHER" id="PTHR45973">
    <property type="entry name" value="PROTEIN PHOSPHATASE 1 REGULATORY SUBUNIT SDS22-RELATED"/>
    <property type="match status" value="1"/>
</dbReference>
<feature type="region of interest" description="Disordered" evidence="4">
    <location>
        <begin position="585"/>
        <end position="604"/>
    </location>
</feature>
<feature type="region of interest" description="Disordered" evidence="4">
    <location>
        <begin position="1"/>
        <end position="36"/>
    </location>
</feature>
<sequence>MDNSDVETLREEEAEEMTAECPPSVSITIPAPPAPNEASCYARLSPTCSEVTYDEDDRESISSAPSISIPPSIETSPTLTTRSQGSRSSFDGFHNGSTALVDRELVAQACASLARTAAEIQALDLSTNTKKPRRALKSLRALSELTNLVQLDVSGNAVERLDGLQVLIQLQSLALARNNLKSLGAPLFALKNLTSLDLSGNFIVHLPRAFSDLTSIEVLNLSGNSLATLREVDVLAPLANLLACNLAANPFCRLPTYKDYVICKIRSLERLDDMPISTVARDRAAKRFGTAMFSQDACLREAGRVHESEQNRLLMAQSALEAENLRLKGELQVKSKLLQNKSRAWSSATEQLLQLQQEVAMLNLDRRRSMSLSDDQPNSAEKIAMAIAGRSRACDQQRPQSALPRISSPKRSIEKRSGSFSETDQHRNWSQEGENEAGGPSETSRQTTSPTRSPESKHAQESTTSPTKTKESTHLQQGTTSLSKPQGFKHTKESTTSPAKPHGPNNTQQSNTDSSEADTDQILIKRNRDKSLQSCKQSLLTEIKNEEHILHVLKRESLQYEDQIDRLSVNIQACLDGDPSAIKLSFASSGSPRRGSKKRQEETGRAQLEILRNKLRFAEDKEKEIEMTMVRMTKRVLQADLNPSERANAREKFSPIQSPMSSDTPFDKEIFALTHRLQLVIVEKEEIHMQMSQLMASLRNQNGSDAGIPGLGFDEDDGDSMNDKIDSRKHAQSLAKSRQMMDDLRTRHREVTDRIHIKEQRISTLLEELKEVELELEHISRLNVSSALSPLFQRERAASMEFLHNMRSRLKREGIIKTGSETDASGTWSHSEAGDDIQDSQPFTEFVNEQEGNIMNPQTSILNPESNELFSPDEIEKIKADIYEKMSKQLTASTGGVNKENSTGIYREDLHAAIAAALETRLQLSLGSHDPGKSEDICEFNQVGASEYNNHQNEQLVVNEDLPDVVVASDEICCDEFDEFAQVEAYYAKKYVLAKDRAAMFLKSCSEDEANVNSTQLTGAQRILKMCERLDVAEAQYKVDPVSKIELDQLGKHRSSLKISLLTARDLPTTHLRTKNLDPYVSFEVVYPPHAVPPPLSDREEKVFRSRTKKKSIYPVWDEDFDFSPILSLNGYLHVRVLNDRRLSREQLVGETRIPLHTLMHQRRIVEWFSLGLAIPPASTGSVPPGRIVTKVCGGAIRLQLHLTFSSVERYKRVVDELVTKYVLEHNQLPEFIDSVEDCDKRAEPGFGSEQPEHNGAEIMTVMHDEVGSVSFERLRQSDVEPHFPLEIETSLPVYNGWQRDTPAQQVHFHEDTKDQVSASRTSTHEISTRLSAERAKALWEPKTSDRPVDSGKTVAMIDRKPATGSSSNGSGRKKQQRTASSGALHRAQSKLRRSASLHQHMSLRRKRVEAPECFDEYSPYHPGFNNTDLLENGNNELLRNDHLRSGSFVSRGADANRKTDLRIFKSPSVSRRPPSTGFPERYIGLDNQTCERLKRIIGRMDGS</sequence>
<accession>A0A8T1WXY5</accession>
<feature type="compositionally biased region" description="Polar residues" evidence="4">
    <location>
        <begin position="494"/>
        <end position="514"/>
    </location>
</feature>
<keyword evidence="7" id="KW-1185">Reference proteome</keyword>
<keyword evidence="3" id="KW-0175">Coiled coil</keyword>
<proteinExistence type="predicted"/>
<dbReference type="SMART" id="SM00369">
    <property type="entry name" value="LRR_TYP"/>
    <property type="match status" value="4"/>
</dbReference>
<dbReference type="PROSITE" id="PS51450">
    <property type="entry name" value="LRR"/>
    <property type="match status" value="1"/>
</dbReference>
<reference evidence="6" key="1">
    <citation type="submission" date="2021-02" db="EMBL/GenBank/DDBJ databases">
        <authorList>
            <person name="Palmer J.M."/>
        </authorList>
    </citation>
    <scope>NUCLEOTIDE SEQUENCE</scope>
    <source>
        <strain evidence="6">SCRP23</strain>
    </source>
</reference>
<dbReference type="Proteomes" id="UP000693981">
    <property type="component" value="Unassembled WGS sequence"/>
</dbReference>
<evidence type="ECO:0000259" key="5">
    <source>
        <dbReference type="PROSITE" id="PS50004"/>
    </source>
</evidence>
<dbReference type="Pfam" id="PF00168">
    <property type="entry name" value="C2"/>
    <property type="match status" value="1"/>
</dbReference>
<dbReference type="EMBL" id="JAGDFL010000145">
    <property type="protein sequence ID" value="KAG7396653.1"/>
    <property type="molecule type" value="Genomic_DNA"/>
</dbReference>
<protein>
    <recommendedName>
        <fullName evidence="5">C2 domain-containing protein</fullName>
    </recommendedName>
</protein>
<evidence type="ECO:0000256" key="1">
    <source>
        <dbReference type="ARBA" id="ARBA00022614"/>
    </source>
</evidence>
<feature type="compositionally biased region" description="Basic and acidic residues" evidence="4">
    <location>
        <begin position="1323"/>
        <end position="1350"/>
    </location>
</feature>
<comment type="caution">
    <text evidence="6">The sequence shown here is derived from an EMBL/GenBank/DDBJ whole genome shotgun (WGS) entry which is preliminary data.</text>
</comment>
<dbReference type="SMART" id="SM00239">
    <property type="entry name" value="C2"/>
    <property type="match status" value="1"/>
</dbReference>
<dbReference type="PROSITE" id="PS50004">
    <property type="entry name" value="C2"/>
    <property type="match status" value="1"/>
</dbReference>
<gene>
    <name evidence="6" type="ORF">PHYBOEH_001937</name>
</gene>
<dbReference type="InterPro" id="IPR003591">
    <property type="entry name" value="Leu-rich_rpt_typical-subtyp"/>
</dbReference>
<feature type="compositionally biased region" description="Basic and acidic residues" evidence="4">
    <location>
        <begin position="411"/>
        <end position="429"/>
    </location>
</feature>
<keyword evidence="2" id="KW-0677">Repeat</keyword>
<feature type="region of interest" description="Disordered" evidence="4">
    <location>
        <begin position="52"/>
        <end position="91"/>
    </location>
</feature>
<dbReference type="InterPro" id="IPR000008">
    <property type="entry name" value="C2_dom"/>
</dbReference>
<feature type="coiled-coil region" evidence="3">
    <location>
        <begin position="536"/>
        <end position="570"/>
    </location>
</feature>
<evidence type="ECO:0000313" key="6">
    <source>
        <dbReference type="EMBL" id="KAG7396653.1"/>
    </source>
</evidence>
<feature type="compositionally biased region" description="Basic residues" evidence="4">
    <location>
        <begin position="1388"/>
        <end position="1405"/>
    </location>
</feature>
<dbReference type="InterPro" id="IPR001611">
    <property type="entry name" value="Leu-rich_rpt"/>
</dbReference>
<name>A0A8T1WXY5_9STRA</name>
<evidence type="ECO:0000256" key="2">
    <source>
        <dbReference type="ARBA" id="ARBA00022737"/>
    </source>
</evidence>
<evidence type="ECO:0000256" key="3">
    <source>
        <dbReference type="SAM" id="Coils"/>
    </source>
</evidence>
<dbReference type="CDD" id="cd00030">
    <property type="entry name" value="C2"/>
    <property type="match status" value="1"/>
</dbReference>
<dbReference type="SMART" id="SM00365">
    <property type="entry name" value="LRR_SD22"/>
    <property type="match status" value="2"/>
</dbReference>
<feature type="region of interest" description="Disordered" evidence="4">
    <location>
        <begin position="389"/>
        <end position="518"/>
    </location>
</feature>
<dbReference type="Pfam" id="PF13855">
    <property type="entry name" value="LRR_8"/>
    <property type="match status" value="1"/>
</dbReference>
<dbReference type="InterPro" id="IPR050576">
    <property type="entry name" value="Cilia_flagella_integrity"/>
</dbReference>
<dbReference type="PANTHER" id="PTHR45973:SF9">
    <property type="entry name" value="LEUCINE-RICH REPEAT-CONTAINING PROTEIN 46"/>
    <property type="match status" value="1"/>
</dbReference>
<feature type="region of interest" description="Disordered" evidence="4">
    <location>
        <begin position="1309"/>
        <end position="1405"/>
    </location>
</feature>
<organism evidence="6 7">
    <name type="scientific">Phytophthora boehmeriae</name>
    <dbReference type="NCBI Taxonomy" id="109152"/>
    <lineage>
        <taxon>Eukaryota</taxon>
        <taxon>Sar</taxon>
        <taxon>Stramenopiles</taxon>
        <taxon>Oomycota</taxon>
        <taxon>Peronosporomycetes</taxon>
        <taxon>Peronosporales</taxon>
        <taxon>Peronosporaceae</taxon>
        <taxon>Phytophthora</taxon>
    </lineage>
</organism>
<evidence type="ECO:0000313" key="7">
    <source>
        <dbReference type="Proteomes" id="UP000693981"/>
    </source>
</evidence>
<dbReference type="OrthoDB" id="419768at2759"/>
<feature type="compositionally biased region" description="Low complexity" evidence="4">
    <location>
        <begin position="440"/>
        <end position="453"/>
    </location>
</feature>
<evidence type="ECO:0000256" key="4">
    <source>
        <dbReference type="SAM" id="MobiDB-lite"/>
    </source>
</evidence>
<feature type="compositionally biased region" description="Low complexity" evidence="4">
    <location>
        <begin position="61"/>
        <end position="81"/>
    </location>
</feature>